<proteinExistence type="predicted"/>
<dbReference type="InterPro" id="IPR036600">
    <property type="entry name" value="PAH_sf"/>
</dbReference>
<comment type="caution">
    <text evidence="6">The sequence shown here is derived from an EMBL/GenBank/DDBJ whole genome shotgun (WGS) entry which is preliminary data.</text>
</comment>
<comment type="subcellular location">
    <subcellularLocation>
        <location evidence="1 4">Nucleus</location>
    </subcellularLocation>
</comment>
<dbReference type="GeneID" id="85351491"/>
<evidence type="ECO:0000256" key="3">
    <source>
        <dbReference type="ARBA" id="ARBA00023242"/>
    </source>
</evidence>
<dbReference type="InterPro" id="IPR003822">
    <property type="entry name" value="PAH"/>
</dbReference>
<dbReference type="GO" id="GO:0000118">
    <property type="term" value="C:histone deacetylase complex"/>
    <property type="evidence" value="ECO:0007669"/>
    <property type="project" value="TreeGrafter"/>
</dbReference>
<dbReference type="Pfam" id="PF02671">
    <property type="entry name" value="PAH"/>
    <property type="match status" value="1"/>
</dbReference>
<keyword evidence="2" id="KW-0678">Repressor</keyword>
<evidence type="ECO:0000256" key="1">
    <source>
        <dbReference type="ARBA" id="ARBA00004123"/>
    </source>
</evidence>
<feature type="region of interest" description="Disordered" evidence="5">
    <location>
        <begin position="151"/>
        <end position="198"/>
    </location>
</feature>
<sequence length="198" mass="22298">MSLNVTIPLSYKEAVKVQYQDEPEVYSQFLKLIHDFDSQDIDIFGVMQRISQLFHGNPVLIRGFNTFLPVGYCVDVSSNTVTISTPQGTLTGGPDNFRSTRIIKPPSELGPNLLPYPSNITPPLTIYPPLGFRSITPQANGVFRVPEFNPLQERSVRDRDRDPLLNGQAPSDKPRPKNKRVKPADEDQEDEVSLHLLR</sequence>
<dbReference type="PANTHER" id="PTHR12346:SF0">
    <property type="entry name" value="SIN3A, ISOFORM G"/>
    <property type="match status" value="1"/>
</dbReference>
<evidence type="ECO:0000313" key="6">
    <source>
        <dbReference type="EMBL" id="KAK0447354.1"/>
    </source>
</evidence>
<feature type="compositionally biased region" description="Basic and acidic residues" evidence="5">
    <location>
        <begin position="154"/>
        <end position="163"/>
    </location>
</feature>
<dbReference type="PANTHER" id="PTHR12346">
    <property type="entry name" value="SIN3B-RELATED"/>
    <property type="match status" value="1"/>
</dbReference>
<dbReference type="Proteomes" id="UP001175211">
    <property type="component" value="Unassembled WGS sequence"/>
</dbReference>
<dbReference type="GO" id="GO:0003714">
    <property type="term" value="F:transcription corepressor activity"/>
    <property type="evidence" value="ECO:0007669"/>
    <property type="project" value="InterPro"/>
</dbReference>
<evidence type="ECO:0008006" key="8">
    <source>
        <dbReference type="Google" id="ProtNLM"/>
    </source>
</evidence>
<evidence type="ECO:0000256" key="2">
    <source>
        <dbReference type="ARBA" id="ARBA00022491"/>
    </source>
</evidence>
<protein>
    <recommendedName>
        <fullName evidence="8">PAH2 domain-containing protein</fullName>
    </recommendedName>
</protein>
<dbReference type="PROSITE" id="PS51477">
    <property type="entry name" value="PAH"/>
    <property type="match status" value="1"/>
</dbReference>
<dbReference type="EMBL" id="JAUEPS010000044">
    <property type="protein sequence ID" value="KAK0447354.1"/>
    <property type="molecule type" value="Genomic_DNA"/>
</dbReference>
<dbReference type="FunFam" id="1.20.1160.11:FF:000001">
    <property type="entry name" value="Paired amphipathic helix protein Sin3"/>
    <property type="match status" value="1"/>
</dbReference>
<dbReference type="InterPro" id="IPR039774">
    <property type="entry name" value="Sin3-like"/>
</dbReference>
<evidence type="ECO:0000256" key="4">
    <source>
        <dbReference type="PROSITE-ProRule" id="PRU00810"/>
    </source>
</evidence>
<evidence type="ECO:0000256" key="5">
    <source>
        <dbReference type="SAM" id="MobiDB-lite"/>
    </source>
</evidence>
<dbReference type="SUPFAM" id="SSF47762">
    <property type="entry name" value="PAH2 domain"/>
    <property type="match status" value="1"/>
</dbReference>
<keyword evidence="7" id="KW-1185">Reference proteome</keyword>
<dbReference type="Gene3D" id="1.20.1160.11">
    <property type="entry name" value="Paired amphipathic helix"/>
    <property type="match status" value="1"/>
</dbReference>
<organism evidence="6 7">
    <name type="scientific">Armillaria tabescens</name>
    <name type="common">Ringless honey mushroom</name>
    <name type="synonym">Agaricus tabescens</name>
    <dbReference type="NCBI Taxonomy" id="1929756"/>
    <lineage>
        <taxon>Eukaryota</taxon>
        <taxon>Fungi</taxon>
        <taxon>Dikarya</taxon>
        <taxon>Basidiomycota</taxon>
        <taxon>Agaricomycotina</taxon>
        <taxon>Agaricomycetes</taxon>
        <taxon>Agaricomycetidae</taxon>
        <taxon>Agaricales</taxon>
        <taxon>Marasmiineae</taxon>
        <taxon>Physalacriaceae</taxon>
        <taxon>Desarmillaria</taxon>
    </lineage>
</organism>
<keyword evidence="3 4" id="KW-0539">Nucleus</keyword>
<dbReference type="GO" id="GO:0000122">
    <property type="term" value="P:negative regulation of transcription by RNA polymerase II"/>
    <property type="evidence" value="ECO:0007669"/>
    <property type="project" value="TreeGrafter"/>
</dbReference>
<dbReference type="AlphaFoldDB" id="A0AA39JTV9"/>
<evidence type="ECO:0000313" key="7">
    <source>
        <dbReference type="Proteomes" id="UP001175211"/>
    </source>
</evidence>
<dbReference type="RefSeq" id="XP_060326075.1">
    <property type="nucleotide sequence ID" value="XM_060467943.1"/>
</dbReference>
<name>A0AA39JTV9_ARMTA</name>
<gene>
    <name evidence="6" type="ORF">EV420DRAFT_1276099</name>
</gene>
<reference evidence="6" key="1">
    <citation type="submission" date="2023-06" db="EMBL/GenBank/DDBJ databases">
        <authorList>
            <consortium name="Lawrence Berkeley National Laboratory"/>
            <person name="Ahrendt S."/>
            <person name="Sahu N."/>
            <person name="Indic B."/>
            <person name="Wong-Bajracharya J."/>
            <person name="Merenyi Z."/>
            <person name="Ke H.-M."/>
            <person name="Monk M."/>
            <person name="Kocsube S."/>
            <person name="Drula E."/>
            <person name="Lipzen A."/>
            <person name="Balint B."/>
            <person name="Henrissat B."/>
            <person name="Andreopoulos B."/>
            <person name="Martin F.M."/>
            <person name="Harder C.B."/>
            <person name="Rigling D."/>
            <person name="Ford K.L."/>
            <person name="Foster G.D."/>
            <person name="Pangilinan J."/>
            <person name="Papanicolaou A."/>
            <person name="Barry K."/>
            <person name="LaButti K."/>
            <person name="Viragh M."/>
            <person name="Koriabine M."/>
            <person name="Yan M."/>
            <person name="Riley R."/>
            <person name="Champramary S."/>
            <person name="Plett K.L."/>
            <person name="Tsai I.J."/>
            <person name="Slot J."/>
            <person name="Sipos G."/>
            <person name="Plett J."/>
            <person name="Nagy L.G."/>
            <person name="Grigoriev I.V."/>
        </authorList>
    </citation>
    <scope>NUCLEOTIDE SEQUENCE</scope>
    <source>
        <strain evidence="6">CCBAS 213</strain>
    </source>
</reference>
<dbReference type="GO" id="GO:0000785">
    <property type="term" value="C:chromatin"/>
    <property type="evidence" value="ECO:0007669"/>
    <property type="project" value="TreeGrafter"/>
</dbReference>
<accession>A0AA39JTV9</accession>